<dbReference type="KEGG" id="nah:F5544_26845"/>
<comment type="similarity">
    <text evidence="5">Belongs to the FMN-dependent alpha-hydroxy acid dehydrogenase family.</text>
</comment>
<evidence type="ECO:0000256" key="2">
    <source>
        <dbReference type="ARBA" id="ARBA00022630"/>
    </source>
</evidence>
<feature type="binding site" evidence="7">
    <location>
        <position position="218"/>
    </location>
    <ligand>
        <name>glyoxylate</name>
        <dbReference type="ChEBI" id="CHEBI:36655"/>
    </ligand>
</feature>
<keyword evidence="4" id="KW-0560">Oxidoreductase</keyword>
<dbReference type="CDD" id="cd02809">
    <property type="entry name" value="alpha_hydroxyacid_oxid_FMN"/>
    <property type="match status" value="1"/>
</dbReference>
<organism evidence="9 10">
    <name type="scientific">Nocardia arthritidis</name>
    <dbReference type="NCBI Taxonomy" id="228602"/>
    <lineage>
        <taxon>Bacteria</taxon>
        <taxon>Bacillati</taxon>
        <taxon>Actinomycetota</taxon>
        <taxon>Actinomycetes</taxon>
        <taxon>Mycobacteriales</taxon>
        <taxon>Nocardiaceae</taxon>
        <taxon>Nocardia</taxon>
    </lineage>
</organism>
<reference evidence="9 10" key="1">
    <citation type="journal article" date="2019" name="ACS Chem. Biol.">
        <title>Identification and Mobilization of a Cryptic Antibiotic Biosynthesis Gene Locus from a Human-Pathogenic Nocardia Isolate.</title>
        <authorList>
            <person name="Herisse M."/>
            <person name="Ishida K."/>
            <person name="Porter J.L."/>
            <person name="Howden B."/>
            <person name="Hertweck C."/>
            <person name="Stinear T.P."/>
            <person name="Pidot S.J."/>
        </authorList>
    </citation>
    <scope>NUCLEOTIDE SEQUENCE [LARGE SCALE GENOMIC DNA]</scope>
    <source>
        <strain evidence="9 10">AUSMDU00012717</strain>
    </source>
</reference>
<dbReference type="SUPFAM" id="SSF51395">
    <property type="entry name" value="FMN-linked oxidoreductases"/>
    <property type="match status" value="1"/>
</dbReference>
<feature type="binding site" evidence="7">
    <location>
        <begin position="358"/>
        <end position="359"/>
    </location>
    <ligand>
        <name>FMN</name>
        <dbReference type="ChEBI" id="CHEBI:58210"/>
    </ligand>
</feature>
<sequence>MRLAGNHFRGTHLAALRRVERGGRGRLFRLRPWSFRGGPDERSSVTAQLDSMYPTRVDFGTVEEIHRAAAAALPPDVFDFVEGGAGRESTLRANRAAFERWRILPEPMSGVAVPDTRTALLGMPLEIPVLTAPFGGDALFNPAGHPAVATAAQRHGALSIVPEAGSFSYEQVRAAAPDAARIAQIHPFAHAPAVAERVRRAGFAALCVTVDCAVGGFRTRNMGNRFDPDMRHFGGNLTGRDGAPGVAEVFGHLLKHGATAWNWADLRAAAAEFRLPWIAKGILTPAAAEIAAAAGAAAIVVSNHGGRQVDPAPASLEMLPSIRAAVGPDIPILFDSGIRTGSDIFIALALGADAVVLGRATIYGLAAAGEAGVSRVLELLTEELRTLMILSGAATIADIDGSRLLAVRE</sequence>
<proteinExistence type="inferred from homology"/>
<dbReference type="AlphaFoldDB" id="A0A6G9YJV7"/>
<feature type="binding site" evidence="7">
    <location>
        <position position="307"/>
    </location>
    <ligand>
        <name>glyoxylate</name>
        <dbReference type="ChEBI" id="CHEBI:36655"/>
    </ligand>
</feature>
<dbReference type="InterPro" id="IPR037396">
    <property type="entry name" value="FMN_HAD"/>
</dbReference>
<feature type="binding site" evidence="7">
    <location>
        <begin position="335"/>
        <end position="339"/>
    </location>
    <ligand>
        <name>FMN</name>
        <dbReference type="ChEBI" id="CHEBI:58210"/>
    </ligand>
</feature>
<dbReference type="PANTHER" id="PTHR10578">
    <property type="entry name" value="S -2-HYDROXY-ACID OXIDASE-RELATED"/>
    <property type="match status" value="1"/>
</dbReference>
<keyword evidence="2 7" id="KW-0285">Flavoprotein</keyword>
<dbReference type="InterPro" id="IPR012133">
    <property type="entry name" value="Alpha-hydoxy_acid_DH_FMN"/>
</dbReference>
<feature type="binding site" evidence="7">
    <location>
        <begin position="133"/>
        <end position="135"/>
    </location>
    <ligand>
        <name>FMN</name>
        <dbReference type="ChEBI" id="CHEBI:58210"/>
    </ligand>
</feature>
<protein>
    <submittedName>
        <fullName evidence="9">Alpha-hydroxy-acid oxidizing protein</fullName>
    </submittedName>
</protein>
<dbReference type="PROSITE" id="PS00557">
    <property type="entry name" value="FMN_HYDROXY_ACID_DH_1"/>
    <property type="match status" value="1"/>
</dbReference>
<dbReference type="PANTHER" id="PTHR10578:SF107">
    <property type="entry name" value="2-HYDROXYACID OXIDASE 1"/>
    <property type="match status" value="1"/>
</dbReference>
<evidence type="ECO:0000256" key="1">
    <source>
        <dbReference type="ARBA" id="ARBA00001917"/>
    </source>
</evidence>
<evidence type="ECO:0000313" key="9">
    <source>
        <dbReference type="EMBL" id="QIS13223.1"/>
    </source>
</evidence>
<dbReference type="GO" id="GO:0010181">
    <property type="term" value="F:FMN binding"/>
    <property type="evidence" value="ECO:0007669"/>
    <property type="project" value="InterPro"/>
</dbReference>
<gene>
    <name evidence="9" type="ORF">F5544_26845</name>
</gene>
<dbReference type="EMBL" id="CP046172">
    <property type="protein sequence ID" value="QIS13223.1"/>
    <property type="molecule type" value="Genomic_DNA"/>
</dbReference>
<feature type="domain" description="FMN hydroxy acid dehydrogenase" evidence="8">
    <location>
        <begin position="54"/>
        <end position="409"/>
    </location>
</feature>
<feature type="binding site" evidence="7">
    <location>
        <position position="184"/>
    </location>
    <ligand>
        <name>FMN</name>
        <dbReference type="ChEBI" id="CHEBI:58210"/>
    </ligand>
</feature>
<feature type="active site" description="Proton acceptor" evidence="6">
    <location>
        <position position="304"/>
    </location>
</feature>
<name>A0A6G9YJV7_9NOCA</name>
<feature type="binding site" evidence="7">
    <location>
        <position position="302"/>
    </location>
    <ligand>
        <name>FMN</name>
        <dbReference type="ChEBI" id="CHEBI:58210"/>
    </ligand>
</feature>
<evidence type="ECO:0000256" key="5">
    <source>
        <dbReference type="ARBA" id="ARBA00024042"/>
    </source>
</evidence>
<dbReference type="Proteomes" id="UP000503540">
    <property type="component" value="Chromosome"/>
</dbReference>
<feature type="binding site" evidence="7">
    <location>
        <position position="209"/>
    </location>
    <ligand>
        <name>FMN</name>
        <dbReference type="ChEBI" id="CHEBI:58210"/>
    </ligand>
</feature>
<evidence type="ECO:0000259" key="8">
    <source>
        <dbReference type="PROSITE" id="PS51349"/>
    </source>
</evidence>
<evidence type="ECO:0000256" key="4">
    <source>
        <dbReference type="ARBA" id="ARBA00023002"/>
    </source>
</evidence>
<dbReference type="PIRSF" id="PIRSF000138">
    <property type="entry name" value="Al-hdrx_acd_dh"/>
    <property type="match status" value="1"/>
</dbReference>
<dbReference type="PROSITE" id="PS51349">
    <property type="entry name" value="FMN_HYDROXY_ACID_DH_2"/>
    <property type="match status" value="1"/>
</dbReference>
<evidence type="ECO:0000256" key="7">
    <source>
        <dbReference type="PIRSR" id="PIRSR000138-2"/>
    </source>
</evidence>
<keyword evidence="10" id="KW-1185">Reference proteome</keyword>
<feature type="binding site" evidence="7">
    <location>
        <position position="304"/>
    </location>
    <ligand>
        <name>glyoxylate</name>
        <dbReference type="ChEBI" id="CHEBI:36655"/>
    </ligand>
</feature>
<dbReference type="Pfam" id="PF01070">
    <property type="entry name" value="FMN_dh"/>
    <property type="match status" value="1"/>
</dbReference>
<dbReference type="InterPro" id="IPR008259">
    <property type="entry name" value="FMN_hydac_DH_AS"/>
</dbReference>
<keyword evidence="3 7" id="KW-0288">FMN</keyword>
<dbReference type="InterPro" id="IPR000262">
    <property type="entry name" value="FMN-dep_DH"/>
</dbReference>
<dbReference type="Gene3D" id="3.20.20.70">
    <property type="entry name" value="Aldolase class I"/>
    <property type="match status" value="1"/>
</dbReference>
<evidence type="ECO:0000313" key="10">
    <source>
        <dbReference type="Proteomes" id="UP000503540"/>
    </source>
</evidence>
<evidence type="ECO:0000256" key="3">
    <source>
        <dbReference type="ARBA" id="ARBA00022643"/>
    </source>
</evidence>
<comment type="cofactor">
    <cofactor evidence="1">
        <name>FMN</name>
        <dbReference type="ChEBI" id="CHEBI:58210"/>
    </cofactor>
</comment>
<feature type="binding site" evidence="7">
    <location>
        <position position="280"/>
    </location>
    <ligand>
        <name>FMN</name>
        <dbReference type="ChEBI" id="CHEBI:58210"/>
    </ligand>
</feature>
<dbReference type="GO" id="GO:0016491">
    <property type="term" value="F:oxidoreductase activity"/>
    <property type="evidence" value="ECO:0007669"/>
    <property type="project" value="UniProtKB-KW"/>
</dbReference>
<evidence type="ECO:0000256" key="6">
    <source>
        <dbReference type="PIRSR" id="PIRSR000138-1"/>
    </source>
</evidence>
<accession>A0A6G9YJV7</accession>
<dbReference type="InterPro" id="IPR013785">
    <property type="entry name" value="Aldolase_TIM"/>
</dbReference>